<evidence type="ECO:0000313" key="1">
    <source>
        <dbReference type="EMBL" id="TKJ40972.1"/>
    </source>
</evidence>
<protein>
    <submittedName>
        <fullName evidence="1">Uncharacterized protein</fullName>
    </submittedName>
</protein>
<reference evidence="1 2" key="1">
    <citation type="submission" date="2017-06" db="EMBL/GenBank/DDBJ databases">
        <title>Novel microbial phyla capable of carbon fixation and sulfur reduction in deep-sea sediments.</title>
        <authorList>
            <person name="Huang J."/>
            <person name="Baker B."/>
            <person name="Wang Y."/>
        </authorList>
    </citation>
    <scope>NUCLEOTIDE SEQUENCE [LARGE SCALE GENOMIC DNA]</scope>
    <source>
        <strain evidence="1">B3_TA06</strain>
    </source>
</reference>
<dbReference type="EMBL" id="NJBO01000015">
    <property type="protein sequence ID" value="TKJ40972.1"/>
    <property type="molecule type" value="Genomic_DNA"/>
</dbReference>
<dbReference type="AlphaFoldDB" id="A0A532V1H4"/>
<name>A0A532V1H4_UNCT6</name>
<proteinExistence type="predicted"/>
<comment type="caution">
    <text evidence="1">The sequence shown here is derived from an EMBL/GenBank/DDBJ whole genome shotgun (WGS) entry which is preliminary data.</text>
</comment>
<dbReference type="Proteomes" id="UP000317778">
    <property type="component" value="Unassembled WGS sequence"/>
</dbReference>
<organism evidence="1 2">
    <name type="scientific">candidate division TA06 bacterium B3_TA06</name>
    <dbReference type="NCBI Taxonomy" id="2012487"/>
    <lineage>
        <taxon>Bacteria</taxon>
        <taxon>Bacteria division TA06</taxon>
    </lineage>
</organism>
<evidence type="ECO:0000313" key="2">
    <source>
        <dbReference type="Proteomes" id="UP000317778"/>
    </source>
</evidence>
<accession>A0A532V1H4</accession>
<gene>
    <name evidence="1" type="ORF">CEE36_08885</name>
</gene>
<sequence>MTENELTSVIKSLKRIVKQDDWQQAGPSFILNNCKGRFQRALGIGLLWILAKEEMKSSDSPLGYETIMSVMQSMGVLKSQAYDSRRAAQVILGMMEDRAIWQKFSRDYLHRTAIYKLYALFEPLELYLNSSKADPDKKKFLERIEEVHTLTRNKLYLKTQKGTRFNIRGRIKRIKGKEIVVEVSDDLNFGKGQSSVVGSKASVSFKLKKEGSKKNS</sequence>